<dbReference type="AlphaFoldDB" id="A0A1Z5YW46"/>
<feature type="compositionally biased region" description="Low complexity" evidence="1">
    <location>
        <begin position="116"/>
        <end position="131"/>
    </location>
</feature>
<evidence type="ECO:0000256" key="2">
    <source>
        <dbReference type="SAM" id="SignalP"/>
    </source>
</evidence>
<evidence type="ECO:0000313" key="3">
    <source>
        <dbReference type="EMBL" id="OUJ03226.1"/>
    </source>
</evidence>
<dbReference type="EMBL" id="JOMQ01000015">
    <property type="protein sequence ID" value="OUJ03226.1"/>
    <property type="molecule type" value="Genomic_DNA"/>
</dbReference>
<feature type="region of interest" description="Disordered" evidence="1">
    <location>
        <begin position="87"/>
        <end position="137"/>
    </location>
</feature>
<proteinExistence type="predicted"/>
<evidence type="ECO:0000313" key="4">
    <source>
        <dbReference type="Proteomes" id="UP000196086"/>
    </source>
</evidence>
<organism evidence="3 4">
    <name type="scientific">Acetobacter cibinongensis</name>
    <dbReference type="NCBI Taxonomy" id="146475"/>
    <lineage>
        <taxon>Bacteria</taxon>
        <taxon>Pseudomonadati</taxon>
        <taxon>Pseudomonadota</taxon>
        <taxon>Alphaproteobacteria</taxon>
        <taxon>Acetobacterales</taxon>
        <taxon>Acetobacteraceae</taxon>
        <taxon>Acetobacter</taxon>
    </lineage>
</organism>
<feature type="signal peptide" evidence="2">
    <location>
        <begin position="1"/>
        <end position="35"/>
    </location>
</feature>
<name>A0A1Z5YW46_9PROT</name>
<evidence type="ECO:0000256" key="1">
    <source>
        <dbReference type="SAM" id="MobiDB-lite"/>
    </source>
</evidence>
<gene>
    <name evidence="3" type="ORF">HK14_02835</name>
</gene>
<keyword evidence="2" id="KW-0732">Signal</keyword>
<protein>
    <recommendedName>
        <fullName evidence="5">Lipoprotein</fullName>
    </recommendedName>
</protein>
<evidence type="ECO:0008006" key="5">
    <source>
        <dbReference type="Google" id="ProtNLM"/>
    </source>
</evidence>
<comment type="caution">
    <text evidence="3">The sequence shown here is derived from an EMBL/GenBank/DDBJ whole genome shotgun (WGS) entry which is preliminary data.</text>
</comment>
<feature type="chain" id="PRO_5012735362" description="Lipoprotein" evidence="2">
    <location>
        <begin position="36"/>
        <end position="137"/>
    </location>
</feature>
<accession>A0A1Z5YW46</accession>
<sequence>MSCVCLKRILKTMRQITLLAAAAVVALTTGTVAQAEPGGCIKYGAAGAVGGHLVKHGVLGAVGGCVTGMYRRHEYRKEAKQKAALYDQEHPGAKGTYQEKATAYDVEHSTQPGKMTSGTPAPAAGTPSATGQQDTHF</sequence>
<reference evidence="3 4" key="1">
    <citation type="submission" date="2014-06" db="EMBL/GenBank/DDBJ databases">
        <authorList>
            <person name="Ju J."/>
            <person name="Zhang J."/>
        </authorList>
    </citation>
    <scope>NUCLEOTIDE SEQUENCE [LARGE SCALE GENOMIC DNA]</scope>
    <source>
        <strain evidence="3 4">DsW_47</strain>
    </source>
</reference>
<dbReference type="Proteomes" id="UP000196086">
    <property type="component" value="Unassembled WGS sequence"/>
</dbReference>